<dbReference type="GO" id="GO:0007064">
    <property type="term" value="P:mitotic sister chromatid cohesion"/>
    <property type="evidence" value="ECO:0007669"/>
    <property type="project" value="TreeGrafter"/>
</dbReference>
<evidence type="ECO:0000313" key="15">
    <source>
        <dbReference type="EMBL" id="ANB12796.1"/>
    </source>
</evidence>
<dbReference type="InterPro" id="IPR028005">
    <property type="entry name" value="AcTrfase_ESCO_Znf_dom"/>
</dbReference>
<evidence type="ECO:0000259" key="14">
    <source>
        <dbReference type="Pfam" id="PF13880"/>
    </source>
</evidence>
<dbReference type="GeneID" id="30032829"/>
<dbReference type="PANTHER" id="PTHR45884">
    <property type="entry name" value="N-ACETYLTRANSFERASE ECO"/>
    <property type="match status" value="1"/>
</dbReference>
<keyword evidence="8" id="KW-0539">Nucleus</keyword>
<evidence type="ECO:0000256" key="4">
    <source>
        <dbReference type="ARBA" id="ARBA00022679"/>
    </source>
</evidence>
<accession>A0A167DDN6</accession>
<keyword evidence="4" id="KW-0808">Transferase</keyword>
<feature type="region of interest" description="Disordered" evidence="12">
    <location>
        <begin position="29"/>
        <end position="114"/>
    </location>
</feature>
<keyword evidence="16" id="KW-1185">Reference proteome</keyword>
<reference evidence="15 16" key="1">
    <citation type="submission" date="2016-02" db="EMBL/GenBank/DDBJ databases">
        <title>Complete genome sequence and transcriptome regulation of the pentose utilising yeast Sugiyamaella lignohabitans.</title>
        <authorList>
            <person name="Bellasio M."/>
            <person name="Peymann A."/>
            <person name="Valli M."/>
            <person name="Sipitzky M."/>
            <person name="Graf A."/>
            <person name="Sauer M."/>
            <person name="Marx H."/>
            <person name="Mattanovich D."/>
        </authorList>
    </citation>
    <scope>NUCLEOTIDE SEQUENCE [LARGE SCALE GENOMIC DNA]</scope>
    <source>
        <strain evidence="15 16">CBS 10342</strain>
    </source>
</reference>
<evidence type="ECO:0000256" key="5">
    <source>
        <dbReference type="ARBA" id="ARBA00022723"/>
    </source>
</evidence>
<dbReference type="PANTHER" id="PTHR45884:SF2">
    <property type="entry name" value="N-ACETYLTRANSFERASE ECO"/>
    <property type="match status" value="1"/>
</dbReference>
<keyword evidence="5" id="KW-0479">Metal-binding</keyword>
<evidence type="ECO:0000256" key="1">
    <source>
        <dbReference type="ARBA" id="ARBA00004123"/>
    </source>
</evidence>
<dbReference type="KEGG" id="slb:AWJ20_1068"/>
<sequence>MAVYISERKKRRLLALAAEKENDGDFLAADLNPLTGPIKGLSSPSLSSTPLSLTSSSPPRPGGLQREGLQLMSPPPSSPLRSLSNSKLNEKANRNDEKQTPETRSSKNRTRSDPFADLISLECGEVTQSSGTSSDKIHHTISSSTNGTSQKNTILSMFSAKKQSTKISIHTDANENAVLEPIKPTPLKPVKSLIQAQLLVGVESQKTCPLCGMSYSPVLKEDVKSHDKLHGRYLRGRPWPKSYGKRIPYNHDFITTSHSEYIVKIDASSKPSEKAAVQDILDLVNSELNAPPENPYWRTRSEQGAAFVYVKDKRATSLLIVERITQAYVMDAATGQLTDKIQPAIIGVSRIFTVKECRSLNMASKLLDSCLSNFIYALSVPKNRVAWSQPTASGLKLAQRWTQFDPTYKTALVYLEEGS</sequence>
<feature type="domain" description="N-acetyltransferase ESCO zinc-finger" evidence="13">
    <location>
        <begin position="195"/>
        <end position="230"/>
    </location>
</feature>
<dbReference type="GO" id="GO:0005634">
    <property type="term" value="C:nucleus"/>
    <property type="evidence" value="ECO:0007669"/>
    <property type="project" value="UniProtKB-SubCell"/>
</dbReference>
<evidence type="ECO:0000256" key="10">
    <source>
        <dbReference type="ARBA" id="ARBA00023315"/>
    </source>
</evidence>
<evidence type="ECO:0000256" key="11">
    <source>
        <dbReference type="ARBA" id="ARBA00032212"/>
    </source>
</evidence>
<proteinExistence type="inferred from homology"/>
<gene>
    <name evidence="15" type="primary">ECO1</name>
    <name evidence="15" type="ORF">AWJ20_1068</name>
</gene>
<keyword evidence="6" id="KW-0863">Zinc-finger</keyword>
<feature type="compositionally biased region" description="Low complexity" evidence="12">
    <location>
        <begin position="41"/>
        <end position="57"/>
    </location>
</feature>
<dbReference type="GO" id="GO:0000785">
    <property type="term" value="C:chromatin"/>
    <property type="evidence" value="ECO:0007669"/>
    <property type="project" value="TreeGrafter"/>
</dbReference>
<evidence type="ECO:0000256" key="8">
    <source>
        <dbReference type="ARBA" id="ARBA00023242"/>
    </source>
</evidence>
<dbReference type="OrthoDB" id="428854at2759"/>
<name>A0A167DDN6_9ASCO</name>
<keyword evidence="9" id="KW-0131">Cell cycle</keyword>
<dbReference type="GO" id="GO:0061733">
    <property type="term" value="F:protein-lysine-acetyltransferase activity"/>
    <property type="evidence" value="ECO:0007669"/>
    <property type="project" value="TreeGrafter"/>
</dbReference>
<evidence type="ECO:0000256" key="3">
    <source>
        <dbReference type="ARBA" id="ARBA00022043"/>
    </source>
</evidence>
<dbReference type="Pfam" id="PF13878">
    <property type="entry name" value="zf-C2H2_3"/>
    <property type="match status" value="1"/>
</dbReference>
<evidence type="ECO:0000259" key="13">
    <source>
        <dbReference type="Pfam" id="PF13878"/>
    </source>
</evidence>
<dbReference type="EMBL" id="CP014501">
    <property type="protein sequence ID" value="ANB12796.1"/>
    <property type="molecule type" value="Genomic_DNA"/>
</dbReference>
<evidence type="ECO:0000256" key="7">
    <source>
        <dbReference type="ARBA" id="ARBA00022833"/>
    </source>
</evidence>
<feature type="domain" description="N-acetyltransferase ESCO acetyl-transferase" evidence="14">
    <location>
        <begin position="342"/>
        <end position="405"/>
    </location>
</feature>
<evidence type="ECO:0000256" key="2">
    <source>
        <dbReference type="ARBA" id="ARBA00005816"/>
    </source>
</evidence>
<protein>
    <recommendedName>
        <fullName evidence="3">N-acetyltransferase ECO1</fullName>
    </recommendedName>
    <alternativeName>
        <fullName evidence="11">Establishment of cohesion protein 1</fullName>
    </alternativeName>
</protein>
<comment type="subcellular location">
    <subcellularLocation>
        <location evidence="1">Nucleus</location>
    </subcellularLocation>
</comment>
<evidence type="ECO:0000313" key="16">
    <source>
        <dbReference type="Proteomes" id="UP000189580"/>
    </source>
</evidence>
<dbReference type="RefSeq" id="XP_018735273.1">
    <property type="nucleotide sequence ID" value="XM_018877918.1"/>
</dbReference>
<dbReference type="InterPro" id="IPR028009">
    <property type="entry name" value="ESCO_Acetyltransf_dom"/>
</dbReference>
<dbReference type="Proteomes" id="UP000189580">
    <property type="component" value="Chromosome a"/>
</dbReference>
<evidence type="ECO:0000256" key="9">
    <source>
        <dbReference type="ARBA" id="ARBA00023306"/>
    </source>
</evidence>
<evidence type="ECO:0000256" key="12">
    <source>
        <dbReference type="SAM" id="MobiDB-lite"/>
    </source>
</evidence>
<comment type="similarity">
    <text evidence="2">Belongs to the acetyltransferase family. ECO subfamily.</text>
</comment>
<dbReference type="GO" id="GO:0008270">
    <property type="term" value="F:zinc ion binding"/>
    <property type="evidence" value="ECO:0007669"/>
    <property type="project" value="UniProtKB-KW"/>
</dbReference>
<dbReference type="Pfam" id="PF13880">
    <property type="entry name" value="Acetyltransf_13"/>
    <property type="match status" value="1"/>
</dbReference>
<keyword evidence="7" id="KW-0862">Zinc</keyword>
<dbReference type="AlphaFoldDB" id="A0A167DDN6"/>
<feature type="region of interest" description="Disordered" evidence="12">
    <location>
        <begin position="126"/>
        <end position="148"/>
    </location>
</feature>
<evidence type="ECO:0000256" key="6">
    <source>
        <dbReference type="ARBA" id="ARBA00022771"/>
    </source>
</evidence>
<feature type="compositionally biased region" description="Basic and acidic residues" evidence="12">
    <location>
        <begin position="88"/>
        <end position="114"/>
    </location>
</feature>
<keyword evidence="10" id="KW-0012">Acyltransferase</keyword>
<organism evidence="15 16">
    <name type="scientific">Sugiyamaella lignohabitans</name>
    <dbReference type="NCBI Taxonomy" id="796027"/>
    <lineage>
        <taxon>Eukaryota</taxon>
        <taxon>Fungi</taxon>
        <taxon>Dikarya</taxon>
        <taxon>Ascomycota</taxon>
        <taxon>Saccharomycotina</taxon>
        <taxon>Dipodascomycetes</taxon>
        <taxon>Dipodascales</taxon>
        <taxon>Trichomonascaceae</taxon>
        <taxon>Sugiyamaella</taxon>
    </lineage>
</organism>